<dbReference type="Proteomes" id="UP000282087">
    <property type="component" value="Unassembled WGS sequence"/>
</dbReference>
<dbReference type="Pfam" id="PF00225">
    <property type="entry name" value="Kinesin"/>
    <property type="match status" value="1"/>
</dbReference>
<protein>
    <recommendedName>
        <fullName evidence="4">Kinesin-like protein</fullName>
    </recommendedName>
</protein>
<dbReference type="GO" id="GO:0007018">
    <property type="term" value="P:microtubule-based movement"/>
    <property type="evidence" value="ECO:0007669"/>
    <property type="project" value="InterPro"/>
</dbReference>
<dbReference type="InterPro" id="IPR027640">
    <property type="entry name" value="Kinesin-like_fam"/>
</dbReference>
<feature type="region of interest" description="Disordered" evidence="6">
    <location>
        <begin position="598"/>
        <end position="655"/>
    </location>
</feature>
<dbReference type="PANTHER" id="PTHR47972:SF28">
    <property type="entry name" value="KINESIN-LIKE PROTEIN KLP-3"/>
    <property type="match status" value="1"/>
</dbReference>
<comment type="similarity">
    <text evidence="3 4">Belongs to the TRAFAC class myosin-kinesin ATPase superfamily. Kinesin family.</text>
</comment>
<evidence type="ECO:0000256" key="6">
    <source>
        <dbReference type="SAM" id="MobiDB-lite"/>
    </source>
</evidence>
<evidence type="ECO:0000313" key="8">
    <source>
        <dbReference type="EMBL" id="RMX64619.1"/>
    </source>
</evidence>
<reference evidence="8 9" key="1">
    <citation type="submission" date="2018-06" db="EMBL/GenBank/DDBJ databases">
        <title>Comparative genomics of downy mildews reveals potential adaptations to biotrophy.</title>
        <authorList>
            <person name="Fletcher K."/>
            <person name="Klosterman S.J."/>
            <person name="Derevnina L."/>
            <person name="Martin F."/>
            <person name="Koike S."/>
            <person name="Reyes Chin-Wo S."/>
            <person name="Mou B."/>
            <person name="Michelmore R."/>
        </authorList>
    </citation>
    <scope>NUCLEOTIDE SEQUENCE [LARGE SCALE GENOMIC DNA]</scope>
    <source>
        <strain evidence="8 9">R14</strain>
    </source>
</reference>
<dbReference type="SUPFAM" id="SSF52540">
    <property type="entry name" value="P-loop containing nucleoside triphosphate hydrolases"/>
    <property type="match status" value="1"/>
</dbReference>
<evidence type="ECO:0000256" key="1">
    <source>
        <dbReference type="ARBA" id="ARBA00022741"/>
    </source>
</evidence>
<keyword evidence="5" id="KW-0175">Coiled coil</keyword>
<proteinExistence type="inferred from homology"/>
<dbReference type="InterPro" id="IPR027417">
    <property type="entry name" value="P-loop_NTPase"/>
</dbReference>
<organism evidence="8 9">
    <name type="scientific">Peronospora effusa</name>
    <dbReference type="NCBI Taxonomy" id="542832"/>
    <lineage>
        <taxon>Eukaryota</taxon>
        <taxon>Sar</taxon>
        <taxon>Stramenopiles</taxon>
        <taxon>Oomycota</taxon>
        <taxon>Peronosporomycetes</taxon>
        <taxon>Peronosporales</taxon>
        <taxon>Peronosporaceae</taxon>
        <taxon>Peronospora</taxon>
    </lineage>
</organism>
<dbReference type="EMBL" id="QLLG01000299">
    <property type="protein sequence ID" value="RMX64619.1"/>
    <property type="molecule type" value="Genomic_DNA"/>
</dbReference>
<dbReference type="SMART" id="SM00129">
    <property type="entry name" value="KISc"/>
    <property type="match status" value="1"/>
</dbReference>
<keyword evidence="3 4" id="KW-0505">Motor protein</keyword>
<dbReference type="PROSITE" id="PS50067">
    <property type="entry name" value="KINESIN_MOTOR_2"/>
    <property type="match status" value="1"/>
</dbReference>
<evidence type="ECO:0000313" key="9">
    <source>
        <dbReference type="Proteomes" id="UP000282087"/>
    </source>
</evidence>
<dbReference type="Gene3D" id="3.40.850.10">
    <property type="entry name" value="Kinesin motor domain"/>
    <property type="match status" value="1"/>
</dbReference>
<evidence type="ECO:0000256" key="4">
    <source>
        <dbReference type="RuleBase" id="RU000394"/>
    </source>
</evidence>
<dbReference type="InterPro" id="IPR036961">
    <property type="entry name" value="Kinesin_motor_dom_sf"/>
</dbReference>
<dbReference type="GO" id="GO:0005874">
    <property type="term" value="C:microtubule"/>
    <property type="evidence" value="ECO:0007669"/>
    <property type="project" value="UniProtKB-KW"/>
</dbReference>
<accession>A0A3M6VD86</accession>
<dbReference type="PRINTS" id="PR00380">
    <property type="entry name" value="KINESINHEAVY"/>
</dbReference>
<feature type="domain" description="Kinesin motor" evidence="7">
    <location>
        <begin position="84"/>
        <end position="452"/>
    </location>
</feature>
<dbReference type="InterPro" id="IPR001752">
    <property type="entry name" value="Kinesin_motor_dom"/>
</dbReference>
<gene>
    <name evidence="8" type="ORF">DD238_003466</name>
</gene>
<dbReference type="VEuPathDB" id="FungiDB:DD237_007333"/>
<dbReference type="PANTHER" id="PTHR47972">
    <property type="entry name" value="KINESIN-LIKE PROTEIN KLP-3"/>
    <property type="match status" value="1"/>
</dbReference>
<keyword evidence="9" id="KW-1185">Reference proteome</keyword>
<evidence type="ECO:0000256" key="2">
    <source>
        <dbReference type="ARBA" id="ARBA00022840"/>
    </source>
</evidence>
<keyword evidence="4" id="KW-0493">Microtubule</keyword>
<keyword evidence="1 3" id="KW-0547">Nucleotide-binding</keyword>
<dbReference type="PROSITE" id="PS00411">
    <property type="entry name" value="KINESIN_MOTOR_1"/>
    <property type="match status" value="1"/>
</dbReference>
<evidence type="ECO:0000256" key="5">
    <source>
        <dbReference type="SAM" id="Coils"/>
    </source>
</evidence>
<dbReference type="GO" id="GO:0008017">
    <property type="term" value="F:microtubule binding"/>
    <property type="evidence" value="ECO:0007669"/>
    <property type="project" value="InterPro"/>
</dbReference>
<keyword evidence="2 3" id="KW-0067">ATP-binding</keyword>
<sequence>MADDIVRVSPQKLALQLRSSLSSLKHDVATSFRLCSRDFSLLGIELVSALERGRHRERASADALAHERSARGLLETRLAELQGNIRVLCRVRPMLTTCTGSSDDESDVSPDRHRRKRVQVESAQELSVFSPVDGALYKSFTFSRVFHDHHSQLTVFKEVAPLVHSAIAGHHACVFAYGQTGAGKTYTMQGSETDQGLYYRAAEVIYTAVAQQQHVYDFQVQIQMVEIYNEEIYDLLVQSSGSNSSTIMTSFTATGGSPSGCHVGATSMCGNVASTMSSSLTGEIRHGENGVYLKNIQSIAVSSAKELHDVVARSSASRTAAKNGRSNRSHTILMMDIRRTSKANGEIDAGRLVLVDLAGSERLSKTADTPALTVRESQHINKSLAAVGDVLSALLAKEKHIPFRNSKLTHLLQDSLSGSANRTLLLVHVSPTSADVNETINSLKFASRVSHVKLGKPQRTERAEITRLNGVVRIVYDSLLFEEVANQVSQIQALQEKLTAELELRKKYEKRLAEYRHEGHRRRSKGDEARRILQQLQTPSPPKLPPPVSARRWSLYTRKYGRLTCRFSARCLLYTWHIANDEGLNGIENVAENILRGNESSPETAEVRMTSNGKPSGISPPTNFSRRLSLSALDQKVGDPAKTQKRKRSSASEKVRSSAFSTDMCVLASILKKQRGTEDNVIALGVDGSSGDNTTMTPKQVSFDLSRAVIGSSSSSLPSRELNTASVPRVRFLAAYCHDLIHSVALQSCQWSGAGSCSNPDYIGSVANEGPINSRKTFQVKVDRMAVDSLHPRTTRARALLKHMRRIPK</sequence>
<comment type="caution">
    <text evidence="8">The sequence shown here is derived from an EMBL/GenBank/DDBJ whole genome shotgun (WGS) entry which is preliminary data.</text>
</comment>
<dbReference type="STRING" id="542832.A0A3M6VD86"/>
<dbReference type="InterPro" id="IPR019821">
    <property type="entry name" value="Kinesin_motor_CS"/>
</dbReference>
<dbReference type="GO" id="GO:0005524">
    <property type="term" value="F:ATP binding"/>
    <property type="evidence" value="ECO:0007669"/>
    <property type="project" value="UniProtKB-UniRule"/>
</dbReference>
<dbReference type="AlphaFoldDB" id="A0A3M6VD86"/>
<feature type="binding site" evidence="3">
    <location>
        <begin position="178"/>
        <end position="185"/>
    </location>
    <ligand>
        <name>ATP</name>
        <dbReference type="ChEBI" id="CHEBI:30616"/>
    </ligand>
</feature>
<dbReference type="GO" id="GO:0003777">
    <property type="term" value="F:microtubule motor activity"/>
    <property type="evidence" value="ECO:0007669"/>
    <property type="project" value="InterPro"/>
</dbReference>
<evidence type="ECO:0000256" key="3">
    <source>
        <dbReference type="PROSITE-ProRule" id="PRU00283"/>
    </source>
</evidence>
<feature type="coiled-coil region" evidence="5">
    <location>
        <begin position="491"/>
        <end position="518"/>
    </location>
</feature>
<evidence type="ECO:0000259" key="7">
    <source>
        <dbReference type="PROSITE" id="PS50067"/>
    </source>
</evidence>
<name>A0A3M6VD86_9STRA</name>
<feature type="compositionally biased region" description="Polar residues" evidence="6">
    <location>
        <begin position="598"/>
        <end position="628"/>
    </location>
</feature>